<comment type="subcellular location">
    <subcellularLocation>
        <location evidence="1 15">Cytoplasm</location>
    </subcellularLocation>
</comment>
<evidence type="ECO:0000313" key="20">
    <source>
        <dbReference type="EMBL" id="KMT64111.1"/>
    </source>
</evidence>
<dbReference type="OrthoDB" id="9805455at2"/>
<dbReference type="SMART" id="SM00873">
    <property type="entry name" value="B3_4"/>
    <property type="match status" value="1"/>
</dbReference>
<dbReference type="PATRIC" id="fig|1513271.3.peg.3325"/>
<dbReference type="InterPro" id="IPR005146">
    <property type="entry name" value="B3/B4_tRNA-bd"/>
</dbReference>
<evidence type="ECO:0000256" key="3">
    <source>
        <dbReference type="ARBA" id="ARBA00011209"/>
    </source>
</evidence>
<evidence type="ECO:0000256" key="6">
    <source>
        <dbReference type="ARBA" id="ARBA00022598"/>
    </source>
</evidence>
<accession>A0A0J8JI35</accession>
<dbReference type="Pfam" id="PF03147">
    <property type="entry name" value="FDX-ACB"/>
    <property type="match status" value="1"/>
</dbReference>
<dbReference type="PROSITE" id="PS51447">
    <property type="entry name" value="FDX_ACB"/>
    <property type="match status" value="1"/>
</dbReference>
<feature type="domain" description="B5" evidence="19">
    <location>
        <begin position="402"/>
        <end position="477"/>
    </location>
</feature>
<protein>
    <recommendedName>
        <fullName evidence="15">Phenylalanine--tRNA ligase beta subunit</fullName>
        <ecNumber evidence="15">6.1.1.20</ecNumber>
    </recommendedName>
    <alternativeName>
        <fullName evidence="15">Phenylalanyl-tRNA synthetase beta subunit</fullName>
        <shortName evidence="15">PheRS</shortName>
    </alternativeName>
</protein>
<feature type="binding site" evidence="15">
    <location>
        <position position="464"/>
    </location>
    <ligand>
        <name>Mg(2+)</name>
        <dbReference type="ChEBI" id="CHEBI:18420"/>
        <note>shared with alpha subunit</note>
    </ligand>
</feature>
<evidence type="ECO:0000259" key="17">
    <source>
        <dbReference type="PROSITE" id="PS50886"/>
    </source>
</evidence>
<feature type="binding site" evidence="15">
    <location>
        <position position="455"/>
    </location>
    <ligand>
        <name>Mg(2+)</name>
        <dbReference type="ChEBI" id="CHEBI:18420"/>
        <note>shared with alpha subunit</note>
    </ligand>
</feature>
<evidence type="ECO:0000256" key="5">
    <source>
        <dbReference type="ARBA" id="ARBA00022555"/>
    </source>
</evidence>
<comment type="subunit">
    <text evidence="3 15">Tetramer of two alpha and two beta subunits.</text>
</comment>
<evidence type="ECO:0000256" key="14">
    <source>
        <dbReference type="ARBA" id="ARBA00049255"/>
    </source>
</evidence>
<proteinExistence type="inferred from homology"/>
<evidence type="ECO:0000259" key="18">
    <source>
        <dbReference type="PROSITE" id="PS51447"/>
    </source>
</evidence>
<keyword evidence="6 15" id="KW-0436">Ligase</keyword>
<dbReference type="InterPro" id="IPR002547">
    <property type="entry name" value="tRNA-bd_dom"/>
</dbReference>
<dbReference type="InterPro" id="IPR004532">
    <property type="entry name" value="Phe-tRNA-ligase_IIc_bsu_bact"/>
</dbReference>
<dbReference type="Pfam" id="PF03484">
    <property type="entry name" value="B5"/>
    <property type="match status" value="1"/>
</dbReference>
<keyword evidence="13 15" id="KW-0030">Aminoacyl-tRNA synthetase</keyword>
<dbReference type="InterPro" id="IPR041616">
    <property type="entry name" value="PheRS_beta_core"/>
</dbReference>
<dbReference type="CDD" id="cd00769">
    <property type="entry name" value="PheRS_beta_core"/>
    <property type="match status" value="1"/>
</dbReference>
<dbReference type="PANTHER" id="PTHR10947:SF0">
    <property type="entry name" value="PHENYLALANINE--TRNA LIGASE BETA SUBUNIT"/>
    <property type="match status" value="1"/>
</dbReference>
<dbReference type="SMART" id="SM00874">
    <property type="entry name" value="B5"/>
    <property type="match status" value="1"/>
</dbReference>
<comment type="similarity">
    <text evidence="2 15">Belongs to the phenylalanyl-tRNA synthetase beta subunit family. Type 1 subfamily.</text>
</comment>
<dbReference type="FunFam" id="3.50.40.10:FF:000001">
    <property type="entry name" value="Phenylalanine--tRNA ligase beta subunit"/>
    <property type="match status" value="1"/>
</dbReference>
<feature type="domain" description="FDX-ACB" evidence="18">
    <location>
        <begin position="702"/>
        <end position="795"/>
    </location>
</feature>
<feature type="binding site" evidence="15">
    <location>
        <position position="461"/>
    </location>
    <ligand>
        <name>Mg(2+)</name>
        <dbReference type="ChEBI" id="CHEBI:18420"/>
        <note>shared with alpha subunit</note>
    </ligand>
</feature>
<dbReference type="FunFam" id="2.40.50.140:FF:000045">
    <property type="entry name" value="Phenylalanine--tRNA ligase beta subunit"/>
    <property type="match status" value="1"/>
</dbReference>
<dbReference type="EC" id="6.1.1.20" evidence="15"/>
<dbReference type="SUPFAM" id="SSF54991">
    <property type="entry name" value="Anticodon-binding domain of PheRS"/>
    <property type="match status" value="1"/>
</dbReference>
<evidence type="ECO:0000313" key="21">
    <source>
        <dbReference type="Proteomes" id="UP000037600"/>
    </source>
</evidence>
<dbReference type="InterPro" id="IPR033714">
    <property type="entry name" value="tRNA_bind_bactPheRS"/>
</dbReference>
<dbReference type="InterPro" id="IPR020825">
    <property type="entry name" value="Phe-tRNA_synthase-like_B3/B4"/>
</dbReference>
<evidence type="ECO:0000256" key="9">
    <source>
        <dbReference type="ARBA" id="ARBA00022840"/>
    </source>
</evidence>
<dbReference type="SUPFAM" id="SSF46955">
    <property type="entry name" value="Putative DNA-binding domain"/>
    <property type="match status" value="1"/>
</dbReference>
<dbReference type="PANTHER" id="PTHR10947">
    <property type="entry name" value="PHENYLALANYL-TRNA SYNTHETASE BETA CHAIN AND LEUCINE-RICH REPEAT-CONTAINING PROTEIN 47"/>
    <property type="match status" value="1"/>
</dbReference>
<evidence type="ECO:0000256" key="12">
    <source>
        <dbReference type="ARBA" id="ARBA00022917"/>
    </source>
</evidence>
<dbReference type="EMBL" id="LAZL01000031">
    <property type="protein sequence ID" value="KMT64111.1"/>
    <property type="molecule type" value="Genomic_DNA"/>
</dbReference>
<dbReference type="FunFam" id="3.30.930.10:FF:000022">
    <property type="entry name" value="Phenylalanine--tRNA ligase beta subunit"/>
    <property type="match status" value="1"/>
</dbReference>
<dbReference type="SUPFAM" id="SSF50249">
    <property type="entry name" value="Nucleic acid-binding proteins"/>
    <property type="match status" value="1"/>
</dbReference>
<dbReference type="Gene3D" id="3.30.56.10">
    <property type="match status" value="2"/>
</dbReference>
<dbReference type="RefSeq" id="WP_048694821.1">
    <property type="nucleotide sequence ID" value="NZ_KQ130503.1"/>
</dbReference>
<dbReference type="Gene3D" id="2.40.50.140">
    <property type="entry name" value="Nucleic acid-binding proteins"/>
    <property type="match status" value="1"/>
</dbReference>
<dbReference type="GO" id="GO:0000049">
    <property type="term" value="F:tRNA binding"/>
    <property type="evidence" value="ECO:0007669"/>
    <property type="project" value="UniProtKB-UniRule"/>
</dbReference>
<dbReference type="GO" id="GO:0006432">
    <property type="term" value="P:phenylalanyl-tRNA aminoacylation"/>
    <property type="evidence" value="ECO:0007669"/>
    <property type="project" value="UniProtKB-UniRule"/>
</dbReference>
<dbReference type="SUPFAM" id="SSF55681">
    <property type="entry name" value="Class II aaRS and biotin synthetases"/>
    <property type="match status" value="1"/>
</dbReference>
<dbReference type="GO" id="GO:0005524">
    <property type="term" value="F:ATP binding"/>
    <property type="evidence" value="ECO:0007669"/>
    <property type="project" value="UniProtKB-UniRule"/>
</dbReference>
<evidence type="ECO:0000256" key="4">
    <source>
        <dbReference type="ARBA" id="ARBA00022490"/>
    </source>
</evidence>
<dbReference type="GO" id="GO:0009328">
    <property type="term" value="C:phenylalanine-tRNA ligase complex"/>
    <property type="evidence" value="ECO:0007669"/>
    <property type="project" value="TreeGrafter"/>
</dbReference>
<evidence type="ECO:0000256" key="15">
    <source>
        <dbReference type="HAMAP-Rule" id="MF_00283"/>
    </source>
</evidence>
<dbReference type="Gene3D" id="3.30.930.10">
    <property type="entry name" value="Bira Bifunctional Protein, Domain 2"/>
    <property type="match status" value="1"/>
</dbReference>
<keyword evidence="11 16" id="KW-0694">RNA-binding</keyword>
<keyword evidence="21" id="KW-1185">Reference proteome</keyword>
<dbReference type="GO" id="GO:0004826">
    <property type="term" value="F:phenylalanine-tRNA ligase activity"/>
    <property type="evidence" value="ECO:0007669"/>
    <property type="project" value="UniProtKB-UniRule"/>
</dbReference>
<dbReference type="CDD" id="cd02796">
    <property type="entry name" value="tRNA_bind_bactPheRS"/>
    <property type="match status" value="1"/>
</dbReference>
<evidence type="ECO:0000256" key="16">
    <source>
        <dbReference type="PROSITE-ProRule" id="PRU00209"/>
    </source>
</evidence>
<evidence type="ECO:0000259" key="19">
    <source>
        <dbReference type="PROSITE" id="PS51483"/>
    </source>
</evidence>
<dbReference type="Gene3D" id="3.50.40.10">
    <property type="entry name" value="Phenylalanyl-trna Synthetase, Chain B, domain 3"/>
    <property type="match status" value="1"/>
</dbReference>
<dbReference type="SMART" id="SM00896">
    <property type="entry name" value="FDX-ACB"/>
    <property type="match status" value="1"/>
</dbReference>
<evidence type="ECO:0000256" key="7">
    <source>
        <dbReference type="ARBA" id="ARBA00022723"/>
    </source>
</evidence>
<keyword evidence="8 15" id="KW-0547">Nucleotide-binding</keyword>
<comment type="catalytic activity">
    <reaction evidence="14 15">
        <text>tRNA(Phe) + L-phenylalanine + ATP = L-phenylalanyl-tRNA(Phe) + AMP + diphosphate + H(+)</text>
        <dbReference type="Rhea" id="RHEA:19413"/>
        <dbReference type="Rhea" id="RHEA-COMP:9668"/>
        <dbReference type="Rhea" id="RHEA-COMP:9699"/>
        <dbReference type="ChEBI" id="CHEBI:15378"/>
        <dbReference type="ChEBI" id="CHEBI:30616"/>
        <dbReference type="ChEBI" id="CHEBI:33019"/>
        <dbReference type="ChEBI" id="CHEBI:58095"/>
        <dbReference type="ChEBI" id="CHEBI:78442"/>
        <dbReference type="ChEBI" id="CHEBI:78531"/>
        <dbReference type="ChEBI" id="CHEBI:456215"/>
        <dbReference type="EC" id="6.1.1.20"/>
    </reaction>
</comment>
<evidence type="ECO:0000256" key="11">
    <source>
        <dbReference type="ARBA" id="ARBA00022884"/>
    </source>
</evidence>
<comment type="cofactor">
    <cofactor evidence="15">
        <name>Mg(2+)</name>
        <dbReference type="ChEBI" id="CHEBI:18420"/>
    </cofactor>
    <text evidence="15">Binds 2 magnesium ions per tetramer.</text>
</comment>
<dbReference type="PROSITE" id="PS50886">
    <property type="entry name" value="TRBD"/>
    <property type="match status" value="1"/>
</dbReference>
<name>A0A0J8JI35_9ALTE</name>
<dbReference type="FunFam" id="3.30.56.10:FF:000002">
    <property type="entry name" value="Phenylalanine--tRNA ligase beta subunit"/>
    <property type="match status" value="1"/>
</dbReference>
<dbReference type="InterPro" id="IPR005147">
    <property type="entry name" value="tRNA_synthase_B5-dom"/>
</dbReference>
<reference evidence="20 21" key="1">
    <citation type="submission" date="2015-04" db="EMBL/GenBank/DDBJ databases">
        <title>Draft Genome Sequence of the Novel Agar-Digesting Marine Bacterium Q1.</title>
        <authorList>
            <person name="Li Y."/>
            <person name="Li D."/>
            <person name="Chen G."/>
            <person name="Du Z."/>
        </authorList>
    </citation>
    <scope>NUCLEOTIDE SEQUENCE [LARGE SCALE GENOMIC DNA]</scope>
    <source>
        <strain evidence="20 21">Q1</strain>
    </source>
</reference>
<dbReference type="NCBIfam" id="NF045760">
    <property type="entry name" value="YtpR"/>
    <property type="match status" value="1"/>
</dbReference>
<dbReference type="HAMAP" id="MF_00283">
    <property type="entry name" value="Phe_tRNA_synth_beta1"/>
    <property type="match status" value="1"/>
</dbReference>
<dbReference type="InterPro" id="IPR009061">
    <property type="entry name" value="DNA-bd_dom_put_sf"/>
</dbReference>
<dbReference type="SUPFAM" id="SSF56037">
    <property type="entry name" value="PheT/TilS domain"/>
    <property type="match status" value="1"/>
</dbReference>
<dbReference type="Gene3D" id="3.30.70.380">
    <property type="entry name" value="Ferrodoxin-fold anticodon-binding domain"/>
    <property type="match status" value="1"/>
</dbReference>
<dbReference type="Pfam" id="PF03483">
    <property type="entry name" value="B3_4"/>
    <property type="match status" value="1"/>
</dbReference>
<evidence type="ECO:0000256" key="10">
    <source>
        <dbReference type="ARBA" id="ARBA00022842"/>
    </source>
</evidence>
<keyword evidence="9 15" id="KW-0067">ATP-binding</keyword>
<dbReference type="Pfam" id="PF01588">
    <property type="entry name" value="tRNA_bind"/>
    <property type="match status" value="1"/>
</dbReference>
<keyword evidence="10 15" id="KW-0460">Magnesium</keyword>
<dbReference type="NCBIfam" id="TIGR00472">
    <property type="entry name" value="pheT_bact"/>
    <property type="match status" value="1"/>
</dbReference>
<feature type="binding site" evidence="15">
    <location>
        <position position="465"/>
    </location>
    <ligand>
        <name>Mg(2+)</name>
        <dbReference type="ChEBI" id="CHEBI:18420"/>
        <note>shared with alpha subunit</note>
    </ligand>
</feature>
<dbReference type="InterPro" id="IPR045060">
    <property type="entry name" value="Phe-tRNA-ligase_IIc_bsu"/>
</dbReference>
<keyword evidence="12 15" id="KW-0648">Protein biosynthesis</keyword>
<dbReference type="Proteomes" id="UP000037600">
    <property type="component" value="Unassembled WGS sequence"/>
</dbReference>
<keyword evidence="4 15" id="KW-0963">Cytoplasm</keyword>
<dbReference type="InterPro" id="IPR012340">
    <property type="entry name" value="NA-bd_OB-fold"/>
</dbReference>
<evidence type="ECO:0000256" key="2">
    <source>
        <dbReference type="ARBA" id="ARBA00008653"/>
    </source>
</evidence>
<feature type="domain" description="TRNA-binding" evidence="17">
    <location>
        <begin position="39"/>
        <end position="148"/>
    </location>
</feature>
<dbReference type="GO" id="GO:0000287">
    <property type="term" value="F:magnesium ion binding"/>
    <property type="evidence" value="ECO:0007669"/>
    <property type="project" value="UniProtKB-UniRule"/>
</dbReference>
<dbReference type="PROSITE" id="PS51483">
    <property type="entry name" value="B5"/>
    <property type="match status" value="1"/>
</dbReference>
<keyword evidence="5 16" id="KW-0820">tRNA-binding</keyword>
<dbReference type="AlphaFoldDB" id="A0A0J8JI35"/>
<gene>
    <name evidence="15 20" type="primary">pheT</name>
    <name evidence="20" type="ORF">XM47_16135</name>
</gene>
<dbReference type="STRING" id="1513271.XM47_16135"/>
<dbReference type="FunFam" id="3.30.70.380:FF:000001">
    <property type="entry name" value="Phenylalanine--tRNA ligase beta subunit"/>
    <property type="match status" value="1"/>
</dbReference>
<evidence type="ECO:0000256" key="13">
    <source>
        <dbReference type="ARBA" id="ARBA00023146"/>
    </source>
</evidence>
<organism evidence="20 21">
    <name type="scientific">Catenovulum maritimum</name>
    <dbReference type="NCBI Taxonomy" id="1513271"/>
    <lineage>
        <taxon>Bacteria</taxon>
        <taxon>Pseudomonadati</taxon>
        <taxon>Pseudomonadota</taxon>
        <taxon>Gammaproteobacteria</taxon>
        <taxon>Alteromonadales</taxon>
        <taxon>Alteromonadaceae</taxon>
        <taxon>Catenovulum</taxon>
    </lineage>
</organism>
<sequence>MKFSESWLREWVNPAISSEELVAQITMAGLEVDSVEPVAGEFSGIVVGKVVECGPHPDAEKLQVTKIDVGAEELIDIVCGAKNCRQGLTVAVAMIGAILPGNFKIKKAKLRGVPSHGMLCSEAEMGMADEAPGIIELPSDAPIGMDVREYLKLNDSIIEVDLTPNRSDCLSIAGLAREVGVLNQADVNSITIPTVAATISDSVEVNLNAGEACPRYIGRVIKGVNLTSSVSPLWLVEKLRRSGIRSVDPIVDVTNYVMLELGQPMHAFDKAKVSGAIQVRFAEENETLTLLDGNQVKLKTNTLVIADQEKALALAGVFGGQESGVSDSTQDIILESAFFAPDAIMGKARQYGLHTDSSHRFERGVDSQIQQIAIERATQLILEIAGGEAGELCIAEQSEHLAQAKQVTLRKERLALKLGINISDETVLEVLQRLGLEPKTNEIGWDTLVPSYRFDISIEEDLIEEIARVYGYNNIPMISPVASLKMSQHKESKLALRDIRRVLVSLGYQEAITYSFVDPKVQAALFKDQESLILPNPISADMSAMRLSTWCGLLSSVVYNQNRQQSRVRLFETGLKFEPDQNAENGIKQTPVLGGVITGLKHGEHWSLDSTPVDFFDLKGDFETVLGLTGKLNEYQFVSETHSALHPGQSAAIYKNSRKVGYLGAVHPQANKPIGLKQKAFVFEIELSALLDASIPEARGLSKFPSVRRDLAFVVNRDVQTGNILDEIKKIGGNQLVELNLFDIYQGEGIADSDKSIAVSLVFQNVERTLEDEEIAAITNSVIANLEAKFSATLRD</sequence>
<dbReference type="InterPro" id="IPR045864">
    <property type="entry name" value="aa-tRNA-synth_II/BPL/LPL"/>
</dbReference>
<dbReference type="InterPro" id="IPR005121">
    <property type="entry name" value="Fdx_antiC-bd"/>
</dbReference>
<comment type="caution">
    <text evidence="20">The sequence shown here is derived from an EMBL/GenBank/DDBJ whole genome shotgun (WGS) entry which is preliminary data.</text>
</comment>
<evidence type="ECO:0000256" key="8">
    <source>
        <dbReference type="ARBA" id="ARBA00022741"/>
    </source>
</evidence>
<keyword evidence="7 15" id="KW-0479">Metal-binding</keyword>
<dbReference type="InterPro" id="IPR036690">
    <property type="entry name" value="Fdx_antiC-bd_sf"/>
</dbReference>
<dbReference type="Pfam" id="PF17759">
    <property type="entry name" value="tRNA_synthFbeta"/>
    <property type="match status" value="1"/>
</dbReference>
<evidence type="ECO:0000256" key="1">
    <source>
        <dbReference type="ARBA" id="ARBA00004496"/>
    </source>
</evidence>